<dbReference type="GO" id="GO:0005737">
    <property type="term" value="C:cytoplasm"/>
    <property type="evidence" value="ECO:0007669"/>
    <property type="project" value="TreeGrafter"/>
</dbReference>
<evidence type="ECO:0000256" key="6">
    <source>
        <dbReference type="PIRSR" id="PIRSR602678-1"/>
    </source>
</evidence>
<reference evidence="8" key="1">
    <citation type="submission" date="2017-01" db="EMBL/GenBank/DDBJ databases">
        <authorList>
            <person name="Varghese N."/>
            <person name="Submissions S."/>
        </authorList>
    </citation>
    <scope>NUCLEOTIDE SEQUENCE [LARGE SCALE GENOMIC DNA]</scope>
    <source>
        <strain evidence="8">DSM 15366</strain>
    </source>
</reference>
<dbReference type="InterPro" id="IPR002678">
    <property type="entry name" value="DUF34/NIF3"/>
</dbReference>
<name>A0A1N7A7L0_9FLAO</name>
<evidence type="ECO:0000313" key="8">
    <source>
        <dbReference type="Proteomes" id="UP000186953"/>
    </source>
</evidence>
<organism evidence="7 8">
    <name type="scientific">Maribacter ulvicola</name>
    <dbReference type="NCBI Taxonomy" id="228959"/>
    <lineage>
        <taxon>Bacteria</taxon>
        <taxon>Pseudomonadati</taxon>
        <taxon>Bacteroidota</taxon>
        <taxon>Flavobacteriia</taxon>
        <taxon>Flavobacteriales</taxon>
        <taxon>Flavobacteriaceae</taxon>
        <taxon>Maribacter</taxon>
    </lineage>
</organism>
<dbReference type="PIRSF" id="PIRSF037489">
    <property type="entry name" value="UCP037489_NIF3_YqfO"/>
    <property type="match status" value="1"/>
</dbReference>
<dbReference type="Gene3D" id="3.40.1390.30">
    <property type="entry name" value="NIF3 (NGG1p interacting factor 3)-like"/>
    <property type="match status" value="1"/>
</dbReference>
<feature type="binding site" evidence="6">
    <location>
        <position position="132"/>
    </location>
    <ligand>
        <name>a divalent metal cation</name>
        <dbReference type="ChEBI" id="CHEBI:60240"/>
        <label>1</label>
    </ligand>
</feature>
<dbReference type="InterPro" id="IPR017221">
    <property type="entry name" value="DUF34/NIF3_bac"/>
</dbReference>
<dbReference type="Gene3D" id="3.30.70.120">
    <property type="match status" value="1"/>
</dbReference>
<dbReference type="InterPro" id="IPR015867">
    <property type="entry name" value="N-reg_PII/ATP_PRibTrfase_C"/>
</dbReference>
<dbReference type="PANTHER" id="PTHR13799:SF14">
    <property type="entry name" value="GTP CYCLOHYDROLASE 1 TYPE 2 HOMOLOG"/>
    <property type="match status" value="1"/>
</dbReference>
<dbReference type="PANTHER" id="PTHR13799">
    <property type="entry name" value="NGG1 INTERACTING FACTOR 3"/>
    <property type="match status" value="1"/>
</dbReference>
<dbReference type="SUPFAM" id="SSF102705">
    <property type="entry name" value="NIF3 (NGG1p interacting factor 3)-like"/>
    <property type="match status" value="1"/>
</dbReference>
<comment type="subunit">
    <text evidence="2">Homohexamer.</text>
</comment>
<dbReference type="FunFam" id="3.30.70.120:FF:000006">
    <property type="entry name" value="GTP cyclohydrolase 1 type 2 homolog"/>
    <property type="match status" value="1"/>
</dbReference>
<dbReference type="Pfam" id="PF01784">
    <property type="entry name" value="DUF34_NIF3"/>
    <property type="match status" value="1"/>
</dbReference>
<dbReference type="NCBIfam" id="TIGR00486">
    <property type="entry name" value="YbgI_SA1388"/>
    <property type="match status" value="1"/>
</dbReference>
<dbReference type="STRING" id="228959.SAMN05421797_1112"/>
<dbReference type="AlphaFoldDB" id="A0A1N7A7L0"/>
<evidence type="ECO:0000256" key="2">
    <source>
        <dbReference type="ARBA" id="ARBA00011643"/>
    </source>
</evidence>
<evidence type="ECO:0000313" key="7">
    <source>
        <dbReference type="EMBL" id="SIR35052.1"/>
    </source>
</evidence>
<accession>A0A1N7A7L0</accession>
<dbReference type="EMBL" id="FTMA01000011">
    <property type="protein sequence ID" value="SIR35052.1"/>
    <property type="molecule type" value="Genomic_DNA"/>
</dbReference>
<evidence type="ECO:0000256" key="1">
    <source>
        <dbReference type="ARBA" id="ARBA00006964"/>
    </source>
</evidence>
<keyword evidence="4 5" id="KW-0479">Metal-binding</keyword>
<evidence type="ECO:0000256" key="5">
    <source>
        <dbReference type="PIRNR" id="PIRNR037489"/>
    </source>
</evidence>
<proteinExistence type="inferred from homology"/>
<feature type="binding site" evidence="6">
    <location>
        <position position="356"/>
    </location>
    <ligand>
        <name>a divalent metal cation</name>
        <dbReference type="ChEBI" id="CHEBI:60240"/>
        <label>1</label>
    </ligand>
</feature>
<dbReference type="InterPro" id="IPR036069">
    <property type="entry name" value="DUF34/NIF3_sf"/>
</dbReference>
<keyword evidence="8" id="KW-1185">Reference proteome</keyword>
<gene>
    <name evidence="7" type="ORF">SAMN05421797_1112</name>
</gene>
<protein>
    <recommendedName>
        <fullName evidence="3 5">GTP cyclohydrolase 1 type 2 homolog</fullName>
    </recommendedName>
</protein>
<evidence type="ECO:0000256" key="3">
    <source>
        <dbReference type="ARBA" id="ARBA00022112"/>
    </source>
</evidence>
<dbReference type="Proteomes" id="UP000186953">
    <property type="component" value="Unassembled WGS sequence"/>
</dbReference>
<feature type="binding site" evidence="6">
    <location>
        <position position="94"/>
    </location>
    <ligand>
        <name>a divalent metal cation</name>
        <dbReference type="ChEBI" id="CHEBI:60240"/>
        <label>1</label>
    </ligand>
</feature>
<dbReference type="FunFam" id="3.40.1390.30:FF:000001">
    <property type="entry name" value="GTP cyclohydrolase 1 type 2"/>
    <property type="match status" value="1"/>
</dbReference>
<sequence length="393" mass="43391">MKWEKEVFVIPASERNYNNLSLNILFSYKMTVKDITQILEEFAPLTYAEDFDNVGLLVGNASNEVSGVLVTLDTLENVVEEAIAKKCNMIVSFHPIIFGGLKKITGKNYVERVVIKAIKNNIAIYANHTALDNAKEGVNAKICEVLGLSNTKILLPQKGTIKKLTTYIPKANLEEVKNAVFKAGAGNIGNYSDCSFTVDGNGTYRANEDANPTIGSIGTLHTENETMLTFVFGKNEESAIIKALLSSHPYEEVAFDIQTIENTNQHIGMGMVGELNEEVNETDFLDYLKLKMNAKLVRHSNFLNKPIKKVAVLGGSGSFAIGAAKAAGADVFVTADLKYHQFYEAENQIVLADIGHFETEQFTKNLLVDYLTKKIPNFAIHLSESITNPINYF</sequence>
<dbReference type="GO" id="GO:0046872">
    <property type="term" value="F:metal ion binding"/>
    <property type="evidence" value="ECO:0007669"/>
    <property type="project" value="UniProtKB-UniRule"/>
</dbReference>
<evidence type="ECO:0000256" key="4">
    <source>
        <dbReference type="ARBA" id="ARBA00022723"/>
    </source>
</evidence>
<comment type="similarity">
    <text evidence="1 5">Belongs to the GTP cyclohydrolase I type 2/NIF3 family.</text>
</comment>
<feature type="binding site" evidence="6">
    <location>
        <position position="360"/>
    </location>
    <ligand>
        <name>a divalent metal cation</name>
        <dbReference type="ChEBI" id="CHEBI:60240"/>
        <label>1</label>
    </ligand>
</feature>